<feature type="compositionally biased region" description="Basic residues" evidence="15">
    <location>
        <begin position="2846"/>
        <end position="2858"/>
    </location>
</feature>
<dbReference type="Gene3D" id="3.30.70.1170">
    <property type="entry name" value="Sun protein, domain 3"/>
    <property type="match status" value="1"/>
</dbReference>
<dbReference type="Pfam" id="PF00408">
    <property type="entry name" value="PGM_PMM_IV"/>
    <property type="match status" value="1"/>
</dbReference>
<dbReference type="Pfam" id="PF02878">
    <property type="entry name" value="PGM_PMM_I"/>
    <property type="match status" value="1"/>
</dbReference>
<dbReference type="GO" id="GO:0001510">
    <property type="term" value="P:RNA methylation"/>
    <property type="evidence" value="ECO:0007669"/>
    <property type="project" value="InterPro"/>
</dbReference>
<dbReference type="InterPro" id="IPR024079">
    <property type="entry name" value="MetalloPept_cat_dom_sf"/>
</dbReference>
<dbReference type="OrthoDB" id="514115at2759"/>
<keyword evidence="20" id="KW-1185">Reference proteome</keyword>
<dbReference type="GO" id="GO:0000287">
    <property type="term" value="F:magnesium ion binding"/>
    <property type="evidence" value="ECO:0007669"/>
    <property type="project" value="InterPro"/>
</dbReference>
<feature type="binding site" evidence="14">
    <location>
        <position position="2687"/>
    </location>
    <ligand>
        <name>S-adenosyl-L-methionine</name>
        <dbReference type="ChEBI" id="CHEBI:59789"/>
    </ligand>
</feature>
<evidence type="ECO:0000256" key="13">
    <source>
        <dbReference type="ARBA" id="ARBA00053002"/>
    </source>
</evidence>
<evidence type="ECO:0000256" key="1">
    <source>
        <dbReference type="ARBA" id="ARBA00000443"/>
    </source>
</evidence>
<dbReference type="InterPro" id="IPR049560">
    <property type="entry name" value="MeTrfase_RsmB-F_NOP2_cat"/>
</dbReference>
<comment type="similarity">
    <text evidence="3">Belongs to the phosphohexose mutase family.</text>
</comment>
<evidence type="ECO:0000256" key="7">
    <source>
        <dbReference type="ARBA" id="ARBA00022679"/>
    </source>
</evidence>
<dbReference type="Pfam" id="PF02879">
    <property type="entry name" value="PGM_PMM_II"/>
    <property type="match status" value="1"/>
</dbReference>
<dbReference type="FunFam" id="3.40.50.150:FF:000164">
    <property type="entry name" value="Methyltransferase NSUN5, putative"/>
    <property type="match status" value="1"/>
</dbReference>
<name>A0A2P6TS75_CHLSO</name>
<dbReference type="GO" id="GO:0008973">
    <property type="term" value="F:phosphopentomutase activity"/>
    <property type="evidence" value="ECO:0007669"/>
    <property type="project" value="TreeGrafter"/>
</dbReference>
<keyword evidence="5" id="KW-0597">Phosphoprotein</keyword>
<dbReference type="InterPro" id="IPR005844">
    <property type="entry name" value="A-D-PHexomutase_a/b/a-I"/>
</dbReference>
<keyword evidence="10" id="KW-0460">Magnesium</keyword>
<dbReference type="GO" id="GO:0005975">
    <property type="term" value="P:carbohydrate metabolic process"/>
    <property type="evidence" value="ECO:0007669"/>
    <property type="project" value="InterPro"/>
</dbReference>
<evidence type="ECO:0000256" key="11">
    <source>
        <dbReference type="ARBA" id="ARBA00022884"/>
    </source>
</evidence>
<feature type="binding site" evidence="14">
    <location>
        <position position="2667"/>
    </location>
    <ligand>
        <name>S-adenosyl-L-methionine</name>
        <dbReference type="ChEBI" id="CHEBI:59789"/>
    </ligand>
</feature>
<evidence type="ECO:0000256" key="15">
    <source>
        <dbReference type="SAM" id="MobiDB-lite"/>
    </source>
</evidence>
<dbReference type="EMBL" id="LHPG02000007">
    <property type="protein sequence ID" value="PRW56904.1"/>
    <property type="molecule type" value="Genomic_DNA"/>
</dbReference>
<dbReference type="SUPFAM" id="SSF55486">
    <property type="entry name" value="Metalloproteases ('zincins'), catalytic domain"/>
    <property type="match status" value="2"/>
</dbReference>
<dbReference type="PANTHER" id="PTHR45745:SF1">
    <property type="entry name" value="PHOSPHOGLUCOMUTASE 2B-RELATED"/>
    <property type="match status" value="1"/>
</dbReference>
<feature type="transmembrane region" description="Helical" evidence="16">
    <location>
        <begin position="535"/>
        <end position="558"/>
    </location>
</feature>
<dbReference type="InterPro" id="IPR016055">
    <property type="entry name" value="A-D-PHexomutase_a/b/a-I/II/III"/>
</dbReference>
<proteinExistence type="inferred from homology"/>
<dbReference type="Pfam" id="PF21153">
    <property type="entry name" value="NSUN5_N"/>
    <property type="match status" value="1"/>
</dbReference>
<dbReference type="Pfam" id="PF21148">
    <property type="entry name" value="NSUN5_fdxn-like"/>
    <property type="match status" value="1"/>
</dbReference>
<comment type="cofactor">
    <cofactor evidence="2">
        <name>Mg(2+)</name>
        <dbReference type="ChEBI" id="CHEBI:18420"/>
    </cofactor>
</comment>
<keyword evidence="12" id="KW-0413">Isomerase</keyword>
<keyword evidence="16" id="KW-0812">Transmembrane</keyword>
<dbReference type="PROSITE" id="PS51686">
    <property type="entry name" value="SAM_MT_RSMB_NOP"/>
    <property type="match status" value="1"/>
</dbReference>
<feature type="transmembrane region" description="Helical" evidence="16">
    <location>
        <begin position="502"/>
        <end position="523"/>
    </location>
</feature>
<evidence type="ECO:0000256" key="3">
    <source>
        <dbReference type="ARBA" id="ARBA00010231"/>
    </source>
</evidence>
<dbReference type="SUPFAM" id="SSF55957">
    <property type="entry name" value="Phosphoglucomutase, C-terminal domain"/>
    <property type="match status" value="1"/>
</dbReference>
<comment type="similarity">
    <text evidence="14">Belongs to the class I-like SAM-binding methyltransferase superfamily. RsmB/NOP family.</text>
</comment>
<dbReference type="GO" id="GO:0008237">
    <property type="term" value="F:metallopeptidase activity"/>
    <property type="evidence" value="ECO:0007669"/>
    <property type="project" value="InterPro"/>
</dbReference>
<dbReference type="Gene3D" id="3.30.310.50">
    <property type="entry name" value="Alpha-D-phosphohexomutase, C-terminal domain"/>
    <property type="match status" value="1"/>
</dbReference>
<dbReference type="SUPFAM" id="SSF53448">
    <property type="entry name" value="Nucleotide-diphospho-sugar transferases"/>
    <property type="match status" value="1"/>
</dbReference>
<evidence type="ECO:0000256" key="4">
    <source>
        <dbReference type="ARBA" id="ARBA00012728"/>
    </source>
</evidence>
<keyword evidence="7 14" id="KW-0808">Transferase</keyword>
<dbReference type="CDD" id="cd05799">
    <property type="entry name" value="PGM2"/>
    <property type="match status" value="1"/>
</dbReference>
<evidence type="ECO:0000256" key="10">
    <source>
        <dbReference type="ARBA" id="ARBA00022842"/>
    </source>
</evidence>
<dbReference type="PROSITE" id="PS00710">
    <property type="entry name" value="PGM_PMM"/>
    <property type="match status" value="1"/>
</dbReference>
<evidence type="ECO:0000256" key="8">
    <source>
        <dbReference type="ARBA" id="ARBA00022691"/>
    </source>
</evidence>
<feature type="region of interest" description="Disordered" evidence="15">
    <location>
        <begin position="33"/>
        <end position="56"/>
    </location>
</feature>
<keyword evidence="11 14" id="KW-0694">RNA-binding</keyword>
<feature type="region of interest" description="Disordered" evidence="15">
    <location>
        <begin position="2823"/>
        <end position="2858"/>
    </location>
</feature>
<accession>A0A2P6TS75</accession>
<reference evidence="19 20" key="1">
    <citation type="journal article" date="2018" name="Plant J.">
        <title>Genome sequences of Chlorella sorokiniana UTEX 1602 and Micractinium conductrix SAG 241.80: implications to maltose excretion by a green alga.</title>
        <authorList>
            <person name="Arriola M.B."/>
            <person name="Velmurugan N."/>
            <person name="Zhang Y."/>
            <person name="Plunkett M.H."/>
            <person name="Hondzo H."/>
            <person name="Barney B.M."/>
        </authorList>
    </citation>
    <scope>NUCLEOTIDE SEQUENCE [LARGE SCALE GENOMIC DNA]</scope>
    <source>
        <strain evidence="20">UTEX 1602</strain>
    </source>
</reference>
<sequence length="2858" mass="304607">MRCRGRAERGLRSALPALFCVALLAAAAPAASADSPASTEDQGRRAQRAAPQGDGDAAATTSAAAAAAARQAYATLLYGDDFLLGVRVLGQSLRETDTDRNLVVLVTEDVSDSSVMTLMLDGWKKFPKRFAGVYTKLLIFNLTQYERVVYLDADTIAVRNMDELFLCDGLCGVLRHSERINTGVMALTPSTELFNAMLDSIATTPSYTGGDQGFLNALFADWAAAPLFDPRQGRALSQSSEWRTSAPVAKGLPLGRLPTVYNADLGLYVMNSFRWTLPPAEIRVLHFTLATFKPWDWWSGWIMGDTAAQWQALRARLPPSSEGVAGGQTSHQRLAAVLLLAAPLLLAALLVQRFLWHQGLGLFLRCCRCRVQQALAPAQSRHARSGSSGGGGGSSPQGSCGSAELQQLLEPVAAVAGIVSVPAWLTAAAACAGVTAVVASLGTATLLLIPRQMVPTVGWVLAYECTAVGLVALYSAFLSACHWHGREGTAAAPSAHGLRRPWGASILLFATILFSLGLVPWWPAILGVKTFVGRVLLTVFLGVLSAIVCTQAFISLAARWYSCGASEAAISRASCKDGEFRSGFQCQPVASAGPLQATIAVDTDSEFCAKFGSVQDAANYVALLVAYLDVVYSREIGVGSRLGQLELRPSKAAPGYPESYNDLPTVEDGLAAVTSWWNTYRQDVPRALVIYLSGQPEVDDVAMAGDEVLCDWYKAKQSNKPSSNEAYGFVSWIQGDFRWNGINNPAGVTWDVFNFAHEVGHIFGAPHTHEFCNILGNPSTVDDCARSEGYPYLGQWKLRCPQPNGAYILPSCTAQPTAFGGGSGTIMSYCDMVRERIEDVAMTLGLGHPCGNGPDRVVRVMKAHVALCSAAYPACLASGPVPSPSPSPSPSPAPEPAGSWTDPLVISSLPYISATITKWVASSQVPMFCNDTATPLNAKGARLASRGVKVLRLRSSASATGTLTLHSCGLTTNGSPTVSVRATTNTKHPQAGPWTCEGSATGGCGSQAGFRLTLTLRPNTVYDIIIGSQGTTATKVQLSATAQAGKSAPWPAAAGTWRNPTQISTLPYGTSSFNAFFNNTVPAECNDLALRTKDSITKYTGPARVFRVWIGTGGSLTVSSCNGTRAGDKPNVSVRATTNRAAPLDGPWQCIGLPRTTSSGCGTTSGGFNLTIPVTVNTWYYLIAASSGPQQATIVVDTDFQFYNLFGNAQDAANYVALLMAYLDVVFTREIGVSVRLGQLELRPNGTAPDYPAAYKSLSTVEQGLAAVTNWWNANRQDVPRAMVMHLSGQRRVNGVGMAGDEVLCDWYKAKQSNKPSSNEAYGFLSSMEGDFSWSGVGNPDGVTWDVYNFAHEVGHVFGAPHTHEFCNILGNPNTVDDCVRSEGYPYLGQWKARCPQPNGVGILPTCTGKPTAFGGGSGTIMGYCDEIRPGYIDNVAMTFGLNHPCGNEPDRVVRVMKAHVAARYALYPQCLTPGAPIPSPSPSPKPSPSPSPAPEAAGSWTDPLIISALPYTSPTITVRRKWVSSSQVPMFCNDTATPLNAKGARLAARGVKVLRWRSSASATGTLTLHSCGLTTKGTPAVSVRATTNTKKPLAGPWTCEGSATGGCGSQAGFRLTLTLRPNTVYDIIISSQGTTATKVQLSATAQAGKSAPWPAAAGTWRNPTQISTLPYATSSFNAFFNNTVPAECNDLALRTKDSITKYTGPARVFRVWIGTSGSLTVSSCHGTRAGDKPNVSVRATTNRAAPLDGPWQCIGLLRTASSGCGTTSGGFNVTIPVTKNTWYYLIQLAAEWLQQDEQTSSRQEIEQLVAAEDAAGLEERLGKRLQFGTAGLRGRMGAGYNRMNVITVQQTTQGLVRHLQQAEPERLAASGVAIGFDGRHHSREFAAIAAAVCAAAGVPVWLFSELVPTPFVPAAVQQLGCAAGIMITASHNPAPDNGYKVYASNACQIVPPADAAIAAAIEAELPLWQLPPLAEVASYRHPLVRDPLPGVADSYYSALKQHLHHRSAEANAAAPAMAYTALHGVGTPWLLRAFGEWGLPPPILTRRQCEPDPDFSTVSFPNPEEGKGAWQLAFQAAEAAGARLAIANDPDADRFAVAERDAQTGAWRTFTGNEIGAMLAVWVLRNYRARQQQQGQQQGGSSGDKLAVLSSTVSSRMLAAIAEQEGAHWVETLTGFKWLGNTAIQLEQQGYTVLFAFEEAIGFMLGQVEHDKDGIAAAAVFAELAADVYARGGTLAQHWLQLQQQYGTFEYRSGYFIAQPPSKSEAIFERLRAAPPTSIGGLAVHAVRDLGTGVDTAQPDGKAVLPWSPGDLMVTYTLEGGAWITLRASGTEPKLKWYLETRNADRVEGERQQRGGGGGGSGGGGAKHHRSTQQQQPKQPAGLRPVSAVHQQAAYAVRRLLEADASKRGGVTLKSLTLGPQVTAKKATYAVTVEALKHYAVLQPLLERTQLVEQGRGLTQPVALVLAYELLWGEGLRPVGPAERTVLQRKADLVAALQQLLSEAGVESAAELLPDPGPMAPHPRTARVNTLKMSVEQALSWLRQPPPEHRRKWEAVGQLATVDPLLPDLLAFPPGTDLHDHPLVAAGALVLQSKASCMPAHALAPQPGWAVVDACAAPGNKTTHLAALMANRGPIFAFEKDGRRVERLRGNAALTGATCIEARHADFLSTEPEAPEFAGVQAALLDPSCSGSGTAFTRMDYLLPSSADRLKGEEAIAYSDDRVEALAQFQAACIRHTLRLPALRRLVYSTCSVHARENEGVVADVLEEAAALGFRLADPFPAWHRRGVPGLVEGAEKLVRVDPDEDGTDGFFVALFVRDGEDCGGGQQQQQEQGGQEQQQEGQQQRRRKKKKKSSTS</sequence>
<evidence type="ECO:0000256" key="14">
    <source>
        <dbReference type="PROSITE-ProRule" id="PRU01023"/>
    </source>
</evidence>
<keyword evidence="9" id="KW-0479">Metal-binding</keyword>
<keyword evidence="6 14" id="KW-0489">Methyltransferase</keyword>
<dbReference type="InterPro" id="IPR005843">
    <property type="entry name" value="A-D-PHexomutase_C"/>
</dbReference>
<feature type="compositionally biased region" description="Low complexity" evidence="15">
    <location>
        <begin position="2829"/>
        <end position="2844"/>
    </location>
</feature>
<feature type="domain" description="SAM-dependent MTase RsmB/NOP-type" evidence="18">
    <location>
        <begin position="2515"/>
        <end position="2820"/>
    </location>
</feature>
<dbReference type="InterPro" id="IPR029044">
    <property type="entry name" value="Nucleotide-diphossugar_trans"/>
</dbReference>
<dbReference type="CDD" id="cd02537">
    <property type="entry name" value="GT8_Glycogenin"/>
    <property type="match status" value="1"/>
</dbReference>
<dbReference type="SUPFAM" id="SSF53738">
    <property type="entry name" value="Phosphoglucomutase, first 3 domains"/>
    <property type="match status" value="3"/>
</dbReference>
<evidence type="ECO:0000256" key="9">
    <source>
        <dbReference type="ARBA" id="ARBA00022723"/>
    </source>
</evidence>
<dbReference type="Proteomes" id="UP000239899">
    <property type="component" value="Unassembled WGS sequence"/>
</dbReference>
<dbReference type="GO" id="GO:0004614">
    <property type="term" value="F:phosphoglucomutase activity"/>
    <property type="evidence" value="ECO:0007669"/>
    <property type="project" value="UniProtKB-EC"/>
</dbReference>
<dbReference type="InterPro" id="IPR048889">
    <property type="entry name" value="NSUN5_RCM1_N"/>
</dbReference>
<evidence type="ECO:0000256" key="2">
    <source>
        <dbReference type="ARBA" id="ARBA00001946"/>
    </source>
</evidence>
<evidence type="ECO:0000256" key="12">
    <source>
        <dbReference type="ARBA" id="ARBA00023235"/>
    </source>
</evidence>
<feature type="chain" id="PRO_5015135665" description="phosphoglucomutase (alpha-D-glucose-1,6-bisphosphate-dependent)" evidence="17">
    <location>
        <begin position="34"/>
        <end position="2858"/>
    </location>
</feature>
<dbReference type="SUPFAM" id="SSF53335">
    <property type="entry name" value="S-adenosyl-L-methionine-dependent methyltransferases"/>
    <property type="match status" value="1"/>
</dbReference>
<comment type="caution">
    <text evidence="19">The sequence shown here is derived from an EMBL/GenBank/DDBJ whole genome shotgun (WGS) entry which is preliminary data.</text>
</comment>
<comment type="catalytic activity">
    <reaction evidence="13">
        <text>a cytidine in 25S rRNA + S-adenosyl-L-methionine = a 5-methylcytidine in 25S rRNA + S-adenosyl-L-homocysteine + H(+)</text>
        <dbReference type="Rhea" id="RHEA:47780"/>
        <dbReference type="Rhea" id="RHEA-COMP:11911"/>
        <dbReference type="Rhea" id="RHEA-COMP:11912"/>
        <dbReference type="ChEBI" id="CHEBI:15378"/>
        <dbReference type="ChEBI" id="CHEBI:57856"/>
        <dbReference type="ChEBI" id="CHEBI:59789"/>
        <dbReference type="ChEBI" id="CHEBI:74483"/>
        <dbReference type="ChEBI" id="CHEBI:82748"/>
    </reaction>
</comment>
<keyword evidence="16" id="KW-0472">Membrane</keyword>
<dbReference type="InterPro" id="IPR036900">
    <property type="entry name" value="A-D-PHexomutase_C_sf"/>
</dbReference>
<evidence type="ECO:0000256" key="5">
    <source>
        <dbReference type="ARBA" id="ARBA00022553"/>
    </source>
</evidence>
<dbReference type="GO" id="GO:0006166">
    <property type="term" value="P:purine ribonucleoside salvage"/>
    <property type="evidence" value="ECO:0007669"/>
    <property type="project" value="TreeGrafter"/>
</dbReference>
<feature type="binding site" evidence="14">
    <location>
        <position position="2640"/>
    </location>
    <ligand>
        <name>S-adenosyl-L-methionine</name>
        <dbReference type="ChEBI" id="CHEBI:59789"/>
    </ligand>
</feature>
<dbReference type="InterPro" id="IPR005846">
    <property type="entry name" value="A-D-PHexomutase_a/b/a-III"/>
</dbReference>
<keyword evidence="8 14" id="KW-0949">S-adenosyl-L-methionine</keyword>
<feature type="region of interest" description="Disordered" evidence="15">
    <location>
        <begin position="1476"/>
        <end position="1498"/>
    </location>
</feature>
<dbReference type="Pfam" id="PF13688">
    <property type="entry name" value="Reprolysin_5"/>
    <property type="match status" value="2"/>
</dbReference>
<feature type="region of interest" description="Disordered" evidence="15">
    <location>
        <begin position="2347"/>
        <end position="2388"/>
    </location>
</feature>
<dbReference type="Gene3D" id="3.40.120.10">
    <property type="entry name" value="Alpha-D-Glucose-1,6-Bisphosphate, subunit A, domain 3"/>
    <property type="match status" value="3"/>
</dbReference>
<feature type="signal peptide" evidence="17">
    <location>
        <begin position="1"/>
        <end position="33"/>
    </location>
</feature>
<dbReference type="Pfam" id="PF01189">
    <property type="entry name" value="Methyltr_RsmB-F"/>
    <property type="match status" value="1"/>
</dbReference>
<dbReference type="InterPro" id="IPR023267">
    <property type="entry name" value="RCMT"/>
</dbReference>
<feature type="active site" description="Nucleophile" evidence="14">
    <location>
        <position position="2752"/>
    </location>
</feature>
<feature type="region of interest" description="Disordered" evidence="15">
    <location>
        <begin position="380"/>
        <end position="401"/>
    </location>
</feature>
<dbReference type="InterPro" id="IPR001678">
    <property type="entry name" value="MeTrfase_RsmB-F_NOP2_dom"/>
</dbReference>
<evidence type="ECO:0000259" key="18">
    <source>
        <dbReference type="PROSITE" id="PS51686"/>
    </source>
</evidence>
<evidence type="ECO:0000256" key="16">
    <source>
        <dbReference type="SAM" id="Phobius"/>
    </source>
</evidence>
<dbReference type="EC" id="5.4.2.2" evidence="4"/>
<dbReference type="Gene3D" id="3.40.390.10">
    <property type="entry name" value="Collagenase (Catalytic Domain)"/>
    <property type="match status" value="2"/>
</dbReference>
<dbReference type="GO" id="GO:0005634">
    <property type="term" value="C:nucleus"/>
    <property type="evidence" value="ECO:0007669"/>
    <property type="project" value="TreeGrafter"/>
</dbReference>
<dbReference type="GO" id="GO:0003723">
    <property type="term" value="F:RNA binding"/>
    <property type="evidence" value="ECO:0007669"/>
    <property type="project" value="UniProtKB-UniRule"/>
</dbReference>
<dbReference type="PRINTS" id="PR02008">
    <property type="entry name" value="RCMTFAMILY"/>
</dbReference>
<organism evidence="19 20">
    <name type="scientific">Chlorella sorokiniana</name>
    <name type="common">Freshwater green alga</name>
    <dbReference type="NCBI Taxonomy" id="3076"/>
    <lineage>
        <taxon>Eukaryota</taxon>
        <taxon>Viridiplantae</taxon>
        <taxon>Chlorophyta</taxon>
        <taxon>core chlorophytes</taxon>
        <taxon>Trebouxiophyceae</taxon>
        <taxon>Chlorellales</taxon>
        <taxon>Chlorellaceae</taxon>
        <taxon>Chlorella clade</taxon>
        <taxon>Chlorella</taxon>
    </lineage>
</organism>
<feature type="binding site" evidence="14">
    <location>
        <begin position="2616"/>
        <end position="2622"/>
    </location>
    <ligand>
        <name>S-adenosyl-L-methionine</name>
        <dbReference type="ChEBI" id="CHEBI:59789"/>
    </ligand>
</feature>
<evidence type="ECO:0000313" key="19">
    <source>
        <dbReference type="EMBL" id="PRW56904.1"/>
    </source>
</evidence>
<keyword evidence="17" id="KW-0732">Signal</keyword>
<comment type="catalytic activity">
    <reaction evidence="1">
        <text>alpha-D-glucose 1-phosphate = alpha-D-glucose 6-phosphate</text>
        <dbReference type="Rhea" id="RHEA:23536"/>
        <dbReference type="ChEBI" id="CHEBI:58225"/>
        <dbReference type="ChEBI" id="CHEBI:58601"/>
        <dbReference type="EC" id="5.4.2.2"/>
    </reaction>
</comment>
<dbReference type="InterPro" id="IPR049561">
    <property type="entry name" value="NSUN5_7_fdxn-like"/>
</dbReference>
<feature type="transmembrane region" description="Helical" evidence="16">
    <location>
        <begin position="334"/>
        <end position="355"/>
    </location>
</feature>
<dbReference type="InterPro" id="IPR029063">
    <property type="entry name" value="SAM-dependent_MTases_sf"/>
</dbReference>
<dbReference type="InterPro" id="IPR005845">
    <property type="entry name" value="A-D-PHexomutase_a/b/a-II"/>
</dbReference>
<feature type="transmembrane region" description="Helical" evidence="16">
    <location>
        <begin position="424"/>
        <end position="449"/>
    </location>
</feature>
<dbReference type="PANTHER" id="PTHR45745">
    <property type="entry name" value="PHOSPHOMANNOMUTASE 45A"/>
    <property type="match status" value="1"/>
</dbReference>
<evidence type="ECO:0000313" key="20">
    <source>
        <dbReference type="Proteomes" id="UP000239899"/>
    </source>
</evidence>
<keyword evidence="16" id="KW-1133">Transmembrane helix</keyword>
<feature type="compositionally biased region" description="Gly residues" evidence="15">
    <location>
        <begin position="2355"/>
        <end position="2366"/>
    </location>
</feature>
<dbReference type="GO" id="GO:0008173">
    <property type="term" value="F:RNA methyltransferase activity"/>
    <property type="evidence" value="ECO:0007669"/>
    <property type="project" value="InterPro"/>
</dbReference>
<dbReference type="Pfam" id="PF02880">
    <property type="entry name" value="PGM_PMM_III"/>
    <property type="match status" value="1"/>
</dbReference>
<dbReference type="STRING" id="3076.A0A2P6TS75"/>
<protein>
    <recommendedName>
        <fullName evidence="4">phosphoglucomutase (alpha-D-glucose-1,6-bisphosphate-dependent)</fullName>
        <ecNumber evidence="4">5.4.2.2</ecNumber>
    </recommendedName>
</protein>
<feature type="transmembrane region" description="Helical" evidence="16">
    <location>
        <begin position="461"/>
        <end position="481"/>
    </location>
</feature>
<feature type="compositionally biased region" description="Pro residues" evidence="15">
    <location>
        <begin position="1476"/>
        <end position="1494"/>
    </location>
</feature>
<evidence type="ECO:0000256" key="6">
    <source>
        <dbReference type="ARBA" id="ARBA00022603"/>
    </source>
</evidence>
<dbReference type="Gene3D" id="3.90.550.10">
    <property type="entry name" value="Spore Coat Polysaccharide Biosynthesis Protein SpsA, Chain A"/>
    <property type="match status" value="1"/>
</dbReference>
<dbReference type="Gene3D" id="3.40.50.150">
    <property type="entry name" value="Vaccinia Virus protein VP39"/>
    <property type="match status" value="1"/>
</dbReference>
<dbReference type="InterPro" id="IPR016066">
    <property type="entry name" value="A-D-PHexomutase_CS"/>
</dbReference>
<evidence type="ECO:0000256" key="17">
    <source>
        <dbReference type="SAM" id="SignalP"/>
    </source>
</evidence>
<gene>
    <name evidence="19" type="ORF">C2E21_3947</name>
</gene>